<dbReference type="InterPro" id="IPR036084">
    <property type="entry name" value="Ser_inhib-like_sf"/>
</dbReference>
<dbReference type="SUPFAM" id="SSF57567">
    <property type="entry name" value="Serine protease inhibitors"/>
    <property type="match status" value="1"/>
</dbReference>
<feature type="domain" description="TIL" evidence="2">
    <location>
        <begin position="37"/>
        <end position="91"/>
    </location>
</feature>
<dbReference type="Gene3D" id="2.10.25.10">
    <property type="entry name" value="Laminin"/>
    <property type="match status" value="1"/>
</dbReference>
<sequence>MKSVIVLIVVFTALVFAQKAQDDYPGIKPGDIFDCDPNFEQYVTCGSKCADTCYNYKDNKRNCPTDCVVGCWCRPPTVRSNNGTCVSKSEC</sequence>
<keyword evidence="1" id="KW-0732">Signal</keyword>
<evidence type="ECO:0000256" key="1">
    <source>
        <dbReference type="SAM" id="SignalP"/>
    </source>
</evidence>
<organism evidence="3 4">
    <name type="scientific">Leptotrombidium deliense</name>
    <dbReference type="NCBI Taxonomy" id="299467"/>
    <lineage>
        <taxon>Eukaryota</taxon>
        <taxon>Metazoa</taxon>
        <taxon>Ecdysozoa</taxon>
        <taxon>Arthropoda</taxon>
        <taxon>Chelicerata</taxon>
        <taxon>Arachnida</taxon>
        <taxon>Acari</taxon>
        <taxon>Acariformes</taxon>
        <taxon>Trombidiformes</taxon>
        <taxon>Prostigmata</taxon>
        <taxon>Anystina</taxon>
        <taxon>Parasitengona</taxon>
        <taxon>Trombiculoidea</taxon>
        <taxon>Trombiculidae</taxon>
        <taxon>Leptotrombidium</taxon>
    </lineage>
</organism>
<accession>A0A443RVZ3</accession>
<proteinExistence type="predicted"/>
<dbReference type="Pfam" id="PF01826">
    <property type="entry name" value="TIL"/>
    <property type="match status" value="1"/>
</dbReference>
<keyword evidence="4" id="KW-1185">Reference proteome</keyword>
<evidence type="ECO:0000313" key="3">
    <source>
        <dbReference type="EMBL" id="RWS19328.1"/>
    </source>
</evidence>
<dbReference type="AlphaFoldDB" id="A0A443RVZ3"/>
<protein>
    <recommendedName>
        <fullName evidence="2">TIL domain-containing protein</fullName>
    </recommendedName>
</protein>
<gene>
    <name evidence="3" type="ORF">B4U80_01921</name>
</gene>
<evidence type="ECO:0000313" key="4">
    <source>
        <dbReference type="Proteomes" id="UP000288716"/>
    </source>
</evidence>
<reference evidence="3 4" key="1">
    <citation type="journal article" date="2018" name="Gigascience">
        <title>Genomes of trombidid mites reveal novel predicted allergens and laterally-transferred genes associated with secondary metabolism.</title>
        <authorList>
            <person name="Dong X."/>
            <person name="Chaisiri K."/>
            <person name="Xia D."/>
            <person name="Armstrong S.D."/>
            <person name="Fang Y."/>
            <person name="Donnelly M.J."/>
            <person name="Kadowaki T."/>
            <person name="McGarry J.W."/>
            <person name="Darby A.C."/>
            <person name="Makepeace B.L."/>
        </authorList>
    </citation>
    <scope>NUCLEOTIDE SEQUENCE [LARGE SCALE GENOMIC DNA]</scope>
    <source>
        <strain evidence="3">UoL-UT</strain>
    </source>
</reference>
<dbReference type="OrthoDB" id="7575919at2759"/>
<dbReference type="InterPro" id="IPR002919">
    <property type="entry name" value="TIL_dom"/>
</dbReference>
<evidence type="ECO:0000259" key="2">
    <source>
        <dbReference type="Pfam" id="PF01826"/>
    </source>
</evidence>
<dbReference type="Proteomes" id="UP000288716">
    <property type="component" value="Unassembled WGS sequence"/>
</dbReference>
<feature type="chain" id="PRO_5019207108" description="TIL domain-containing protein" evidence="1">
    <location>
        <begin position="18"/>
        <end position="91"/>
    </location>
</feature>
<name>A0A443RVZ3_9ACAR</name>
<feature type="signal peptide" evidence="1">
    <location>
        <begin position="1"/>
        <end position="17"/>
    </location>
</feature>
<comment type="caution">
    <text evidence="3">The sequence shown here is derived from an EMBL/GenBank/DDBJ whole genome shotgun (WGS) entry which is preliminary data.</text>
</comment>
<dbReference type="CDD" id="cd19941">
    <property type="entry name" value="TIL"/>
    <property type="match status" value="1"/>
</dbReference>
<dbReference type="EMBL" id="NCKV01027538">
    <property type="protein sequence ID" value="RWS19328.1"/>
    <property type="molecule type" value="Genomic_DNA"/>
</dbReference>
<dbReference type="VEuPathDB" id="VectorBase:LDEU012712"/>